<dbReference type="InterPro" id="IPR050409">
    <property type="entry name" value="E3_ubiq-protein_ligase"/>
</dbReference>
<evidence type="ECO:0000256" key="1">
    <source>
        <dbReference type="ARBA" id="ARBA00022679"/>
    </source>
</evidence>
<accession>A0A8S1P8F8</accession>
<keyword evidence="1" id="KW-0808">Transferase</keyword>
<dbReference type="EMBL" id="CAJJDN010000071">
    <property type="protein sequence ID" value="CAD8099396.1"/>
    <property type="molecule type" value="Genomic_DNA"/>
</dbReference>
<dbReference type="InterPro" id="IPR000569">
    <property type="entry name" value="HECT_dom"/>
</dbReference>
<evidence type="ECO:0000259" key="3">
    <source>
        <dbReference type="PROSITE" id="PS50237"/>
    </source>
</evidence>
<feature type="domain" description="HECT" evidence="3">
    <location>
        <begin position="2304"/>
        <end position="2637"/>
    </location>
</feature>
<dbReference type="PANTHER" id="PTHR11254:SF67">
    <property type="entry name" value="E3 UBIQUITIN-PROTEIN LIGASE HUWE1"/>
    <property type="match status" value="1"/>
</dbReference>
<evidence type="ECO:0000313" key="5">
    <source>
        <dbReference type="Proteomes" id="UP000692954"/>
    </source>
</evidence>
<keyword evidence="2" id="KW-0833">Ubl conjugation pathway</keyword>
<comment type="caution">
    <text evidence="4">The sequence shown here is derived from an EMBL/GenBank/DDBJ whole genome shotgun (WGS) entry which is preliminary data.</text>
</comment>
<dbReference type="PANTHER" id="PTHR11254">
    <property type="entry name" value="HECT DOMAIN UBIQUITIN-PROTEIN LIGASE"/>
    <property type="match status" value="1"/>
</dbReference>
<dbReference type="GO" id="GO:0006511">
    <property type="term" value="P:ubiquitin-dependent protein catabolic process"/>
    <property type="evidence" value="ECO:0007669"/>
    <property type="project" value="TreeGrafter"/>
</dbReference>
<sequence>MQALHQPLLEEQIINEITEDEAQIFGMIDQFNIEELRNFIKDYQKRDKMYLNKQLFEHLVKKIKETLNQIIIELQNNSKYDCSLILDFIYEFFKNPLDLPLFNHQFSFQEDLLKIIEFTDCLLIYEKVFQLFYLLPQVVGNISNYYFPRLIHLEKILYEHINYLTPKKINLIDYFQEDPKYEDNRMNLRNPLQFDIEYNEPTQLEESYEDICKNNIHNYRRLQGQFQNKKVEILDDDSISALALSRNLLNKNNEPISPLIEIVKYRILIKRGLNINPQITKNIIIKLHQNVSIMIQKQRSILNQLNEDIQDKKVFFNSIIKDVRNTDYFNLFKLETIDPLLVIQLIKTLSETNQYQKLLSDVLSMKHIEQDELTQGYPLKYYPQIFSENFIRNEQLTCSIFQSLRNLLICKQLSEDDYNEIIRPIIRSLNIEDNRMLLQPKQLVSALQLLGYLIKNHDPHINSQNLDVLLQITELYINKGLTLQKPAQEGYTQINETDADIIMNACFEVLNYFLTINSQNPVGIFGQNQLNNDNTDFIRELTLKISNSNVLVQIANKLQQQQYSGKTIINALNLISSLLKANFQLIYTILNSKLPNILNEIILRMNTEELNLEITLSIISFYANLTRREEFKQFIEYGKRFLELIINYQLITQENTDYYILLDLAKSVVKYYSINDKSNFLIHEILVKVLGQLLEQLKNLQQSLNFNQDFESKFKMIQKKKIQILLFNREISVQNQSLCQYLQQNGYFDMLSNLFKIPCFNQFIVIKGFNSAQCSEKALRLIDEWEKELGCPLEQATQLSFNQTMLLEDCSIQTYQIASRFTEIIHYLSQLVQEDYNFGNFLIQSDKLIDKCCALLEIALFSENASNVLFRILQQSRNSNMNNLQSISRLLIRFIFESNNHPSMTLKLLQKINFFFVFFNTFQQEINQFLINSQFGNHLQNVIKNYIVLINTDSSNKQLINDLGNTILQILKQLYTIPLRRNNLLIIPKIISDIVSLIQITKNSTKESIKEIQEFLLIQANKFASPTILQQINITQEGNKIMNIFTRYPQIINGDQFNKIFTQDLDTLNSQINEQILQQIKIKAQQESIRLLFKENIELISNFDVFSELYLQLNLSEILRILQLSAQKQFNLNLQFMGFEIEMSNQPDYNLKSIILALSSLYKLDQQQYQQSFDSILRELLKLLDVLLQQVDQLKIKAVNFTLAFLSNLITENQESLSLILKGVQKTLDSDVQNQITFQICIDILVNIFQKNSLFVNQFVYQMRGLESVFKVKGDSYNHFISLTKLTLAIIYDKTIIRAQIEAKIKKIIFDQENQKQVKIINQQQDLQYYQNQNAFPICQQPTQYNVQTQEQYKIQKNHPALQFLQNNQNYQEDITDIMNLLFNEQVENNFLILKQGFQLDTLNTIKQNGNAIQQFNFKHKNETQILLKLLVEQIIIQYFDNNQEQKYYWKILFDVLQFLISKFPLLLPQILRMNCSQFLQKFKINIGYENSQLPTKISFLTLITKFIIPPKDFMFCICLDTLVVIRKQNKMIVPFGYDIRRLIIKQLYVEINKSINSQDDKILNQSNMIVTLLQIKSVAKICILNIKEPQNSFNFIKLYIDGIKNFNYDKYFIKKDQIFFMIKTLNVLYNVATSLLLEKTEPIINHSFDNDKMELRIIGQINPEETNCQLFQSDQINSQIFKTKNWNNEQFQYYLQNWPFLQIKNGQFQENIYQNREQEIPIDILQIIPEINNSQEICTQELVEEFNSWTDELDQSLEQETQNTLEIDNNFTNFMKGVTNQILENQIQITIKFEELHFPCQFQINLQEFKHQLPLQNNIQLIRNYNEWQQDLYPNNSNDQIQNIDQNFGNFQDQQNQIINQFVMGHQNNQSRVDNSQIQHQAQNQFQKIKNIVNSAQRNRKQTLKHLGEIDQQLIQQIFLIFFYVDDDIELNYDFINAFLISLGTKANFHNQIIQQVIKTLNMTTQNQRQENVNYQSRIISRNQRISDHDQTINFVQNKALKLLNQLLITSSFNISEENVKQLIELLLQGKHQKEIFQFLVNQEQKYHLILTPAQVQKLYNLMIEQKDIQNRINYINLISQFLHNTIHFMAVNKIKIKRISEYYNSQFFNKQQIVQPFKEINELEQIFQMIYIISSKGEQERNLCQEFLNSDQLISSIQNLSDSRLLPILKVFLICYQNQSNTQNLPLLRISSMEISQTGSTERLIDFEKLFKNFCLNGRAYINHIVKEQIYNINYRQNTNNINNNDLIRGILNFYPQVIDFQNKKDYLYANLLIINSYDRMLIRVRKSQIFQDSYQQIIRSSPYIFKHKLFEIRYVGEMGQDAGGLTTDWIEKLSYSILDEQNQLFIPNDNKTWYLINSESLDPNHLQKFKFVGMFLAIAIICKVNILSNFPIYFYKHIVGQKLSRSDIQYYDEGVYNAFDVIYNSQIDSNWDLYWLYTINRGGKKVDKELKPGGQDIEVTENDKKDFVRKYCHQIMAKDIEEQIKAIQQGFYSLIPKEYIKIFDSTDLEQLLCGQSYVDVEDLIKHLNYQGFTSKHQVIGWLQNTLRSYNQDMLVKFLKFTTSRTRIPIGGFENQECRITVKLLNYLQTDIDSRYPQGHTCTHTIDMPPYSNQQILQKRLEEALLFQGETFDLV</sequence>
<dbReference type="OrthoDB" id="409931at2759"/>
<feature type="active site" description="Glycyl thioester intermediate" evidence="2">
    <location>
        <position position="2604"/>
    </location>
</feature>
<dbReference type="Pfam" id="PF00632">
    <property type="entry name" value="HECT"/>
    <property type="match status" value="1"/>
</dbReference>
<protein>
    <recommendedName>
        <fullName evidence="3">HECT domain-containing protein</fullName>
    </recommendedName>
</protein>
<dbReference type="Proteomes" id="UP000692954">
    <property type="component" value="Unassembled WGS sequence"/>
</dbReference>
<gene>
    <name evidence="4" type="ORF">PSON_ATCC_30995.1.T0710297</name>
</gene>
<dbReference type="GO" id="GO:0061630">
    <property type="term" value="F:ubiquitin protein ligase activity"/>
    <property type="evidence" value="ECO:0007669"/>
    <property type="project" value="TreeGrafter"/>
</dbReference>
<keyword evidence="5" id="KW-1185">Reference proteome</keyword>
<proteinExistence type="predicted"/>
<evidence type="ECO:0000313" key="4">
    <source>
        <dbReference type="EMBL" id="CAD8099396.1"/>
    </source>
</evidence>
<dbReference type="GO" id="GO:0005737">
    <property type="term" value="C:cytoplasm"/>
    <property type="evidence" value="ECO:0007669"/>
    <property type="project" value="TreeGrafter"/>
</dbReference>
<dbReference type="PROSITE" id="PS50237">
    <property type="entry name" value="HECT"/>
    <property type="match status" value="1"/>
</dbReference>
<name>A0A8S1P8F8_9CILI</name>
<organism evidence="4 5">
    <name type="scientific">Paramecium sonneborni</name>
    <dbReference type="NCBI Taxonomy" id="65129"/>
    <lineage>
        <taxon>Eukaryota</taxon>
        <taxon>Sar</taxon>
        <taxon>Alveolata</taxon>
        <taxon>Ciliophora</taxon>
        <taxon>Intramacronucleata</taxon>
        <taxon>Oligohymenophorea</taxon>
        <taxon>Peniculida</taxon>
        <taxon>Parameciidae</taxon>
        <taxon>Paramecium</taxon>
    </lineage>
</organism>
<dbReference type="SMART" id="SM00119">
    <property type="entry name" value="HECTc"/>
    <property type="match status" value="1"/>
</dbReference>
<evidence type="ECO:0000256" key="2">
    <source>
        <dbReference type="PROSITE-ProRule" id="PRU00104"/>
    </source>
</evidence>
<dbReference type="GO" id="GO:0000209">
    <property type="term" value="P:protein polyubiquitination"/>
    <property type="evidence" value="ECO:0007669"/>
    <property type="project" value="TreeGrafter"/>
</dbReference>
<reference evidence="4" key="1">
    <citation type="submission" date="2021-01" db="EMBL/GenBank/DDBJ databases">
        <authorList>
            <consortium name="Genoscope - CEA"/>
            <person name="William W."/>
        </authorList>
    </citation>
    <scope>NUCLEOTIDE SEQUENCE</scope>
</reference>